<proteinExistence type="predicted"/>
<dbReference type="AlphaFoldDB" id="A0A1D1UK30"/>
<dbReference type="Pfam" id="PF00076">
    <property type="entry name" value="RRM_1"/>
    <property type="match status" value="1"/>
</dbReference>
<dbReference type="PANTHER" id="PTHR21245">
    <property type="entry name" value="HETEROGENEOUS NUCLEAR RIBONUCLEOPROTEIN"/>
    <property type="match status" value="1"/>
</dbReference>
<evidence type="ECO:0000313" key="6">
    <source>
        <dbReference type="Proteomes" id="UP000186922"/>
    </source>
</evidence>
<evidence type="ECO:0000256" key="2">
    <source>
        <dbReference type="PROSITE-ProRule" id="PRU00176"/>
    </source>
</evidence>
<dbReference type="EMBL" id="BDGG01000001">
    <property type="protein sequence ID" value="GAU88745.1"/>
    <property type="molecule type" value="Genomic_DNA"/>
</dbReference>
<evidence type="ECO:0000259" key="4">
    <source>
        <dbReference type="PROSITE" id="PS50102"/>
    </source>
</evidence>
<dbReference type="GO" id="GO:0003723">
    <property type="term" value="F:RNA binding"/>
    <property type="evidence" value="ECO:0007669"/>
    <property type="project" value="UniProtKB-UniRule"/>
</dbReference>
<evidence type="ECO:0000313" key="5">
    <source>
        <dbReference type="EMBL" id="GAU88745.1"/>
    </source>
</evidence>
<gene>
    <name evidence="5" type="primary">RvY_01383-1</name>
    <name evidence="5" type="synonym">RvY_01383.1</name>
    <name evidence="5" type="ORF">RvY_01383</name>
</gene>
<dbReference type="InterPro" id="IPR035979">
    <property type="entry name" value="RBD_domain_sf"/>
</dbReference>
<dbReference type="OrthoDB" id="272703at2759"/>
<dbReference type="InterPro" id="IPR034228">
    <property type="entry name" value="Nop6_RRM"/>
</dbReference>
<dbReference type="Gene3D" id="3.30.70.330">
    <property type="match status" value="1"/>
</dbReference>
<keyword evidence="1 2" id="KW-0694">RNA-binding</keyword>
<organism evidence="5 6">
    <name type="scientific">Ramazzottius varieornatus</name>
    <name type="common">Water bear</name>
    <name type="synonym">Tardigrade</name>
    <dbReference type="NCBI Taxonomy" id="947166"/>
    <lineage>
        <taxon>Eukaryota</taxon>
        <taxon>Metazoa</taxon>
        <taxon>Ecdysozoa</taxon>
        <taxon>Tardigrada</taxon>
        <taxon>Eutardigrada</taxon>
        <taxon>Parachela</taxon>
        <taxon>Hypsibioidea</taxon>
        <taxon>Ramazzottiidae</taxon>
        <taxon>Ramazzottius</taxon>
    </lineage>
</organism>
<accession>A0A1D1UK30</accession>
<feature type="region of interest" description="Disordered" evidence="3">
    <location>
        <begin position="1"/>
        <end position="97"/>
    </location>
</feature>
<feature type="region of interest" description="Disordered" evidence="3">
    <location>
        <begin position="205"/>
        <end position="313"/>
    </location>
</feature>
<dbReference type="CDD" id="cd12400">
    <property type="entry name" value="RRM_Nop6"/>
    <property type="match status" value="1"/>
</dbReference>
<evidence type="ECO:0000256" key="3">
    <source>
        <dbReference type="SAM" id="MobiDB-lite"/>
    </source>
</evidence>
<reference evidence="5 6" key="1">
    <citation type="journal article" date="2016" name="Nat. Commun.">
        <title>Extremotolerant tardigrade genome and improved radiotolerance of human cultured cells by tardigrade-unique protein.</title>
        <authorList>
            <person name="Hashimoto T."/>
            <person name="Horikawa D.D."/>
            <person name="Saito Y."/>
            <person name="Kuwahara H."/>
            <person name="Kozuka-Hata H."/>
            <person name="Shin-I T."/>
            <person name="Minakuchi Y."/>
            <person name="Ohishi K."/>
            <person name="Motoyama A."/>
            <person name="Aizu T."/>
            <person name="Enomoto A."/>
            <person name="Kondo K."/>
            <person name="Tanaka S."/>
            <person name="Hara Y."/>
            <person name="Koshikawa S."/>
            <person name="Sagara H."/>
            <person name="Miura T."/>
            <person name="Yokobori S."/>
            <person name="Miyagawa K."/>
            <person name="Suzuki Y."/>
            <person name="Kubo T."/>
            <person name="Oyama M."/>
            <person name="Kohara Y."/>
            <person name="Fujiyama A."/>
            <person name="Arakawa K."/>
            <person name="Katayama T."/>
            <person name="Toyoda A."/>
            <person name="Kunieda T."/>
        </authorList>
    </citation>
    <scope>NUCLEOTIDE SEQUENCE [LARGE SCALE GENOMIC DNA]</scope>
    <source>
        <strain evidence="5 6">YOKOZUNA-1</strain>
    </source>
</reference>
<evidence type="ECO:0000256" key="1">
    <source>
        <dbReference type="ARBA" id="ARBA00022884"/>
    </source>
</evidence>
<feature type="domain" description="RRM" evidence="4">
    <location>
        <begin position="102"/>
        <end position="179"/>
    </location>
</feature>
<dbReference type="Proteomes" id="UP000186922">
    <property type="component" value="Unassembled WGS sequence"/>
</dbReference>
<dbReference type="PROSITE" id="PS50102">
    <property type="entry name" value="RRM"/>
    <property type="match status" value="1"/>
</dbReference>
<feature type="compositionally biased region" description="Basic and acidic residues" evidence="3">
    <location>
        <begin position="205"/>
        <end position="215"/>
    </location>
</feature>
<dbReference type="STRING" id="947166.A0A1D1UK30"/>
<dbReference type="InterPro" id="IPR012677">
    <property type="entry name" value="Nucleotide-bd_a/b_plait_sf"/>
</dbReference>
<comment type="caution">
    <text evidence="5">The sequence shown here is derived from an EMBL/GenBank/DDBJ whole genome shotgun (WGS) entry which is preliminary data.</text>
</comment>
<protein>
    <recommendedName>
        <fullName evidence="4">RRM domain-containing protein</fullName>
    </recommendedName>
</protein>
<name>A0A1D1UK30_RAMVA</name>
<sequence length="338" mass="36836">MEAETESSAVLPPKGIKQNGKGGGASARKEKRAQWWAGNMEKRLSGQDGSPKGATRNESNPSSMLPRKRKLADPKDNDDPTEGAPGKDVSNPARQVKGNTPFTIFIGQIPFDAKEEEVRKLFETAGAIKTFRWRINPETKKFKGFAFVDYENKNGFKRSFQLHHSIICGRPINVEATITGGRKSRHRAVHIKDRTAKLQQEAKEAIERKARDAAKKKANRPPQPATDATSESKPEVPKSEPGTEVLPSVGRKRERTAKSARANKRLKAEAGVIPSASDAVGTVKAEPPTPNAVPAEKKFTSGLPTAASGGARADNFVKPRQEHLAALSNAKNHIKFED</sequence>
<dbReference type="InterPro" id="IPR000504">
    <property type="entry name" value="RRM_dom"/>
</dbReference>
<keyword evidence="6" id="KW-1185">Reference proteome</keyword>
<dbReference type="SMART" id="SM00360">
    <property type="entry name" value="RRM"/>
    <property type="match status" value="1"/>
</dbReference>
<dbReference type="SUPFAM" id="SSF54928">
    <property type="entry name" value="RNA-binding domain, RBD"/>
    <property type="match status" value="1"/>
</dbReference>